<evidence type="ECO:0000313" key="1">
    <source>
        <dbReference type="EMBL" id="TFK72453.1"/>
    </source>
</evidence>
<evidence type="ECO:0000313" key="2">
    <source>
        <dbReference type="Proteomes" id="UP000308600"/>
    </source>
</evidence>
<name>A0ACD3B367_9AGAR</name>
<reference evidence="1 2" key="1">
    <citation type="journal article" date="2019" name="Nat. Ecol. Evol.">
        <title>Megaphylogeny resolves global patterns of mushroom evolution.</title>
        <authorList>
            <person name="Varga T."/>
            <person name="Krizsan K."/>
            <person name="Foldi C."/>
            <person name="Dima B."/>
            <person name="Sanchez-Garcia M."/>
            <person name="Sanchez-Ramirez S."/>
            <person name="Szollosi G.J."/>
            <person name="Szarkandi J.G."/>
            <person name="Papp V."/>
            <person name="Albert L."/>
            <person name="Andreopoulos W."/>
            <person name="Angelini C."/>
            <person name="Antonin V."/>
            <person name="Barry K.W."/>
            <person name="Bougher N.L."/>
            <person name="Buchanan P."/>
            <person name="Buyck B."/>
            <person name="Bense V."/>
            <person name="Catcheside P."/>
            <person name="Chovatia M."/>
            <person name="Cooper J."/>
            <person name="Damon W."/>
            <person name="Desjardin D."/>
            <person name="Finy P."/>
            <person name="Geml J."/>
            <person name="Haridas S."/>
            <person name="Hughes K."/>
            <person name="Justo A."/>
            <person name="Karasinski D."/>
            <person name="Kautmanova I."/>
            <person name="Kiss B."/>
            <person name="Kocsube S."/>
            <person name="Kotiranta H."/>
            <person name="LaButti K.M."/>
            <person name="Lechner B.E."/>
            <person name="Liimatainen K."/>
            <person name="Lipzen A."/>
            <person name="Lukacs Z."/>
            <person name="Mihaltcheva S."/>
            <person name="Morgado L.N."/>
            <person name="Niskanen T."/>
            <person name="Noordeloos M.E."/>
            <person name="Ohm R.A."/>
            <person name="Ortiz-Santana B."/>
            <person name="Ovrebo C."/>
            <person name="Racz N."/>
            <person name="Riley R."/>
            <person name="Savchenko A."/>
            <person name="Shiryaev A."/>
            <person name="Soop K."/>
            <person name="Spirin V."/>
            <person name="Szebenyi C."/>
            <person name="Tomsovsky M."/>
            <person name="Tulloss R.E."/>
            <person name="Uehling J."/>
            <person name="Grigoriev I.V."/>
            <person name="Vagvolgyi C."/>
            <person name="Papp T."/>
            <person name="Martin F.M."/>
            <person name="Miettinen O."/>
            <person name="Hibbett D.S."/>
            <person name="Nagy L.G."/>
        </authorList>
    </citation>
    <scope>NUCLEOTIDE SEQUENCE [LARGE SCALE GENOMIC DNA]</scope>
    <source>
        <strain evidence="1 2">NL-1719</strain>
    </source>
</reference>
<accession>A0ACD3B367</accession>
<organism evidence="1 2">
    <name type="scientific">Pluteus cervinus</name>
    <dbReference type="NCBI Taxonomy" id="181527"/>
    <lineage>
        <taxon>Eukaryota</taxon>
        <taxon>Fungi</taxon>
        <taxon>Dikarya</taxon>
        <taxon>Basidiomycota</taxon>
        <taxon>Agaricomycotina</taxon>
        <taxon>Agaricomycetes</taxon>
        <taxon>Agaricomycetidae</taxon>
        <taxon>Agaricales</taxon>
        <taxon>Pluteineae</taxon>
        <taxon>Pluteaceae</taxon>
        <taxon>Pluteus</taxon>
    </lineage>
</organism>
<protein>
    <submittedName>
        <fullName evidence="1">Peptidyl-Lys metalloendopeptidase</fullName>
    </submittedName>
</protein>
<dbReference type="EMBL" id="ML208285">
    <property type="protein sequence ID" value="TFK72453.1"/>
    <property type="molecule type" value="Genomic_DNA"/>
</dbReference>
<proteinExistence type="predicted"/>
<gene>
    <name evidence="1" type="ORF">BDN72DRAFT_792419</name>
</gene>
<keyword evidence="2" id="KW-1185">Reference proteome</keyword>
<sequence>MFCSSALLTVVSSAICASATRGLSLKVTGPTAVDGASNFKVITEMTNTGDEHMKLINDPRTPLSDIPTNTFHITNANNISPDFAGARAKFVPESAIGSGRFTTLAPGESKVVEHDLSRAYDFSNSGEGAYKVQAHNLFHIINDDKLDLIYAISEGHTAQVSGPLSSASPVGHLGRRAMFRSCSANQQAQLNDAIPAAQSYASDAFDYLTTHNTSSIPEDRYTGWFGTFDLDRHDIVAGHFKNISSDSYASYTYDCTCSDKDTYAYVYPNTFGVIYLCGAFWEAPFTGTDSKAGTLIHENSHFLVNGGTQDHVYGQKAASTLAKDNAVQAINNADNHEYFAENNPKQT</sequence>
<dbReference type="Proteomes" id="UP000308600">
    <property type="component" value="Unassembled WGS sequence"/>
</dbReference>